<evidence type="ECO:0000256" key="1">
    <source>
        <dbReference type="SAM" id="MobiDB-lite"/>
    </source>
</evidence>
<dbReference type="RefSeq" id="WP_230754189.1">
    <property type="nucleotide sequence ID" value="NZ_JAINWA010000001.1"/>
</dbReference>
<evidence type="ECO:0000313" key="4">
    <source>
        <dbReference type="Proteomes" id="UP001198163"/>
    </source>
</evidence>
<feature type="compositionally biased region" description="Basic and acidic residues" evidence="1">
    <location>
        <begin position="1207"/>
        <end position="1224"/>
    </location>
</feature>
<protein>
    <submittedName>
        <fullName evidence="3">Alpha-amylase</fullName>
    </submittedName>
</protein>
<proteinExistence type="predicted"/>
<evidence type="ECO:0000259" key="2">
    <source>
        <dbReference type="SMART" id="SM00642"/>
    </source>
</evidence>
<sequence>MKQDFRTRVLPIGAEKVGDFRVMEFHIRGEIRKKCEFNRSLFASSGNVIFTNQTEVHRFVKTYNRVMNSSNRPELFLKASQLNAMGLIDEIFHYICRLYRKDVRKSFFSGALAAMEKAIGKDRADGLLAAFASEFPPLGVYDGNDDAAAWLAKADGDGISHREIALEEMMMLRLANENPAFAPFFPLFEDSALKKNPDYEAVWDVLRSWSSANPPFGPEGRDLVSMFKAPVEYSPYDLKGQLDYIRTRWFALLGDWLLKLLSGLDFISEEEKAGWSGGVGSGTPDMDPYSFGDISKEYERFSPDREWMPNVMLMAKSVLVWLSQLTKKYNRPITRLDQIPDEELDFLASAGFTGLWLIGLWERSPASARIKQICGNPEAAASAYSLDDYEIAAELGGWEALSSLRHRAWKRGIRMASDMVPNHTGMDAKWVIEKPDLFVQTRDCPYPSYDFQGENLSHDGRVGIFLENKYYSKSDCAVVFKRVDNQTGDVRYIYHGNDGTGMPWNDTAQIDFLNPQAREEVIQKILHVARNFPIIRFDAAMVLAKKHIQRLWYPEPGAGGDIASRSRFAIGREEFEKRIPEEFWREVVDRCAREIPDTLLLAEAFWMMEGYFVRTLGMHRVYNSAFMNMLKREDNAKYRATIKNTIEFDPEILKRYVNFMNNPDEETAVTQFGKGDKYFGVCTMMVAMPGLPMFGHGQVEGFEEKYGMEYRKAYRDETPDEDLLNRHRHEIFPLMKKRYLFAGVEHFCLYDFYENGRINENVFAWSNRRGDERALIMFNNVYGQTSGWVRVSVPSAVKNPDGSKTLVQKTLAEGLGLQVKRDRFCIMQEQRSGLWYLRTTEEIASAGLYASLQGFQTQVFVNIHEIDDNEWGHYRALYDSLGGKGVRDIQMGIKNIFLKDLYDALQRVFSTENIDSIKNLFSTAKSEGISKELKEFLAETWKKPAENFYRVAADFLKTRAETAPIVEGKKIADSIEITKTAGKFLDSIEALATIHAEISENKNEAFPPKRIFDGGIRALDLAAAALCAGLRHLTIPPGNGTALADIVDLWSLDRKIADIFTDSGIGDGKTEEVLGIMKKTALIFNERKTGKKMGCKDYAALVFAHPEAGALAGVHEWDGIQWFNKERAESIIDLIASLALIGTIRDQDSKPLKTAEVKKNYASAQDMISESGYKTSFFPLPEIKAEMTKKPAGKSEKTAKKAAPKTAKTDKKSATTVDRKKASKTEPASKSVGAETKKPKK</sequence>
<feature type="region of interest" description="Disordered" evidence="1">
    <location>
        <begin position="1186"/>
        <end position="1241"/>
    </location>
</feature>
<keyword evidence="4" id="KW-1185">Reference proteome</keyword>
<dbReference type="Pfam" id="PF00128">
    <property type="entry name" value="Alpha-amylase"/>
    <property type="match status" value="1"/>
</dbReference>
<dbReference type="SUPFAM" id="SSF51445">
    <property type="entry name" value="(Trans)glycosidases"/>
    <property type="match status" value="1"/>
</dbReference>
<feature type="domain" description="Glycosyl hydrolase family 13 catalytic" evidence="2">
    <location>
        <begin position="338"/>
        <end position="728"/>
    </location>
</feature>
<name>A0AAE3EGQ6_9SPIR</name>
<dbReference type="AlphaFoldDB" id="A0AAE3EGQ6"/>
<reference evidence="3" key="1">
    <citation type="submission" date="2021-08" db="EMBL/GenBank/DDBJ databases">
        <title>Comparative analyses of Brucepasteria parasyntrophica and Teretinema zuelzerae.</title>
        <authorList>
            <person name="Song Y."/>
            <person name="Brune A."/>
        </authorList>
    </citation>
    <scope>NUCLEOTIDE SEQUENCE</scope>
    <source>
        <strain evidence="3">DSM 1903</strain>
    </source>
</reference>
<gene>
    <name evidence="3" type="ORF">K7J14_05710</name>
</gene>
<dbReference type="Gene3D" id="3.20.20.80">
    <property type="entry name" value="Glycosidases"/>
    <property type="match status" value="1"/>
</dbReference>
<dbReference type="PANTHER" id="PTHR47786:SF2">
    <property type="entry name" value="GLYCOSYL HYDROLASE FAMILY 13 CATALYTIC DOMAIN-CONTAINING PROTEIN"/>
    <property type="match status" value="1"/>
</dbReference>
<dbReference type="SMART" id="SM00642">
    <property type="entry name" value="Aamy"/>
    <property type="match status" value="1"/>
</dbReference>
<accession>A0AAE3EGQ6</accession>
<organism evidence="3 4">
    <name type="scientific">Teretinema zuelzerae</name>
    <dbReference type="NCBI Taxonomy" id="156"/>
    <lineage>
        <taxon>Bacteria</taxon>
        <taxon>Pseudomonadati</taxon>
        <taxon>Spirochaetota</taxon>
        <taxon>Spirochaetia</taxon>
        <taxon>Spirochaetales</taxon>
        <taxon>Treponemataceae</taxon>
        <taxon>Teretinema</taxon>
    </lineage>
</organism>
<dbReference type="PANTHER" id="PTHR47786">
    <property type="entry name" value="ALPHA-1,4-GLUCAN:MALTOSE-1-PHOSPHATE MALTOSYLTRANSFERASE"/>
    <property type="match status" value="1"/>
</dbReference>
<dbReference type="GO" id="GO:0005975">
    <property type="term" value="P:carbohydrate metabolic process"/>
    <property type="evidence" value="ECO:0007669"/>
    <property type="project" value="InterPro"/>
</dbReference>
<dbReference type="InterPro" id="IPR017853">
    <property type="entry name" value="GH"/>
</dbReference>
<dbReference type="InterPro" id="IPR006047">
    <property type="entry name" value="GH13_cat_dom"/>
</dbReference>
<dbReference type="EMBL" id="JAINWA010000001">
    <property type="protein sequence ID" value="MCD1654196.1"/>
    <property type="molecule type" value="Genomic_DNA"/>
</dbReference>
<evidence type="ECO:0000313" key="3">
    <source>
        <dbReference type="EMBL" id="MCD1654196.1"/>
    </source>
</evidence>
<dbReference type="Proteomes" id="UP001198163">
    <property type="component" value="Unassembled WGS sequence"/>
</dbReference>
<comment type="caution">
    <text evidence="3">The sequence shown here is derived from an EMBL/GenBank/DDBJ whole genome shotgun (WGS) entry which is preliminary data.</text>
</comment>
<feature type="compositionally biased region" description="Basic and acidic residues" evidence="1">
    <location>
        <begin position="1186"/>
        <end position="1199"/>
    </location>
</feature>